<dbReference type="SUPFAM" id="SSF48317">
    <property type="entry name" value="Acid phosphatase/Vanadium-dependent haloperoxidase"/>
    <property type="match status" value="1"/>
</dbReference>
<evidence type="ECO:0000256" key="1">
    <source>
        <dbReference type="PIRNR" id="PIRNR000897"/>
    </source>
</evidence>
<dbReference type="RefSeq" id="WP_241447304.1">
    <property type="nucleotide sequence ID" value="NZ_JAKZHW010000001.1"/>
</dbReference>
<dbReference type="EMBL" id="JAKZHW010000001">
    <property type="protein sequence ID" value="MCH8616507.1"/>
    <property type="molecule type" value="Genomic_DNA"/>
</dbReference>
<dbReference type="EC" id="3.1.3.2" evidence="1"/>
<dbReference type="SMART" id="SM00014">
    <property type="entry name" value="acidPPc"/>
    <property type="match status" value="1"/>
</dbReference>
<evidence type="ECO:0000313" key="5">
    <source>
        <dbReference type="Proteomes" id="UP001203058"/>
    </source>
</evidence>
<keyword evidence="5" id="KW-1185">Reference proteome</keyword>
<dbReference type="PIRSF" id="PIRSF000897">
    <property type="entry name" value="Acid_Ptase_ClsA"/>
    <property type="match status" value="1"/>
</dbReference>
<sequence>MTRMRRIAIIPAAFIGLAAGLSLAQTPPAAMPANPRMADPRKLPPSYLPREALPDSLALLPPPPGKGSAAMQRDEEARKAAARLKGSARYQLATEDAVIGFPEIPNDFACAMGFSINKGARPRLYGLLARMLIDVGLSTYGAKDHYKRTRPFVAHHEGTCYPKDEALLRQDGSYPSGHSAIGWGFALVLAELNPSHADAILQRGREFGQSRLVCDAHWQSDIDAGRVIAAATVARLHADPAFRTDLEAARAEVTAALSKPAPANDQCAAEASALAASNAH</sequence>
<dbReference type="InterPro" id="IPR001011">
    <property type="entry name" value="Acid_Pase_classA_bac"/>
</dbReference>
<gene>
    <name evidence="4" type="ORF">LZ016_10390</name>
</gene>
<feature type="signal peptide" evidence="2">
    <location>
        <begin position="1"/>
        <end position="24"/>
    </location>
</feature>
<dbReference type="InterPro" id="IPR000326">
    <property type="entry name" value="PAP2/HPO"/>
</dbReference>
<comment type="caution">
    <text evidence="4">The sequence shown here is derived from an EMBL/GenBank/DDBJ whole genome shotgun (WGS) entry which is preliminary data.</text>
</comment>
<dbReference type="Proteomes" id="UP001203058">
    <property type="component" value="Unassembled WGS sequence"/>
</dbReference>
<organism evidence="4 5">
    <name type="scientific">Sphingomonas telluris</name>
    <dbReference type="NCBI Taxonomy" id="2907998"/>
    <lineage>
        <taxon>Bacteria</taxon>
        <taxon>Pseudomonadati</taxon>
        <taxon>Pseudomonadota</taxon>
        <taxon>Alphaproteobacteria</taxon>
        <taxon>Sphingomonadales</taxon>
        <taxon>Sphingomonadaceae</taxon>
        <taxon>Sphingomonas</taxon>
    </lineage>
</organism>
<dbReference type="PRINTS" id="PR00483">
    <property type="entry name" value="BACPHPHTASE"/>
</dbReference>
<feature type="chain" id="PRO_5046309499" description="Acid phosphatase" evidence="2">
    <location>
        <begin position="25"/>
        <end position="280"/>
    </location>
</feature>
<evidence type="ECO:0000256" key="2">
    <source>
        <dbReference type="SAM" id="SignalP"/>
    </source>
</evidence>
<comment type="catalytic activity">
    <reaction evidence="1">
        <text>a phosphate monoester + H2O = an alcohol + phosphate</text>
        <dbReference type="Rhea" id="RHEA:15017"/>
        <dbReference type="ChEBI" id="CHEBI:15377"/>
        <dbReference type="ChEBI" id="CHEBI:30879"/>
        <dbReference type="ChEBI" id="CHEBI:43474"/>
        <dbReference type="ChEBI" id="CHEBI:67140"/>
        <dbReference type="EC" id="3.1.3.2"/>
    </reaction>
</comment>
<dbReference type="CDD" id="cd03397">
    <property type="entry name" value="PAP2_acid_phosphatase"/>
    <property type="match status" value="1"/>
</dbReference>
<dbReference type="Gene3D" id="1.20.144.10">
    <property type="entry name" value="Phosphatidic acid phosphatase type 2/haloperoxidase"/>
    <property type="match status" value="1"/>
</dbReference>
<comment type="similarity">
    <text evidence="1">Belongs to the class A bacterial acid phosphatase family.</text>
</comment>
<name>A0ABS9VNF6_9SPHN</name>
<proteinExistence type="inferred from homology"/>
<feature type="domain" description="Phosphatidic acid phosphatase type 2/haloperoxidase" evidence="3">
    <location>
        <begin position="124"/>
        <end position="237"/>
    </location>
</feature>
<keyword evidence="1" id="KW-0378">Hydrolase</keyword>
<accession>A0ABS9VNF6</accession>
<dbReference type="Pfam" id="PF01569">
    <property type="entry name" value="PAP2"/>
    <property type="match status" value="1"/>
</dbReference>
<protein>
    <recommendedName>
        <fullName evidence="1">Acid phosphatase</fullName>
        <ecNumber evidence="1">3.1.3.2</ecNumber>
    </recommendedName>
</protein>
<keyword evidence="2" id="KW-0732">Signal</keyword>
<evidence type="ECO:0000313" key="4">
    <source>
        <dbReference type="EMBL" id="MCH8616507.1"/>
    </source>
</evidence>
<dbReference type="InterPro" id="IPR036938">
    <property type="entry name" value="PAP2/HPO_sf"/>
</dbReference>
<evidence type="ECO:0000259" key="3">
    <source>
        <dbReference type="SMART" id="SM00014"/>
    </source>
</evidence>
<reference evidence="4 5" key="1">
    <citation type="submission" date="2022-03" db="EMBL/GenBank/DDBJ databases">
        <authorList>
            <person name="Jo J.-H."/>
            <person name="Im W.-T."/>
        </authorList>
    </citation>
    <scope>NUCLEOTIDE SEQUENCE [LARGE SCALE GENOMIC DNA]</scope>
    <source>
        <strain evidence="4 5">SM33</strain>
    </source>
</reference>